<dbReference type="STRING" id="37928.SAMN04489742_4374"/>
<dbReference type="RefSeq" id="WP_083339871.1">
    <property type="nucleotide sequence ID" value="NZ_CP018863.1"/>
</dbReference>
<accession>A0A1H1GW99</accession>
<name>A0A1H1GW99_9MICC</name>
<protein>
    <recommendedName>
        <fullName evidence="3">DUF4192 domain-containing protein</fullName>
    </recommendedName>
</protein>
<evidence type="ECO:0008006" key="3">
    <source>
        <dbReference type="Google" id="ProtNLM"/>
    </source>
</evidence>
<dbReference type="EMBL" id="FNKH01000002">
    <property type="protein sequence ID" value="SDR17447.1"/>
    <property type="molecule type" value="Genomic_DNA"/>
</dbReference>
<reference evidence="1 2" key="1">
    <citation type="submission" date="2016-10" db="EMBL/GenBank/DDBJ databases">
        <authorList>
            <person name="de Groot N.N."/>
        </authorList>
    </citation>
    <scope>NUCLEOTIDE SEQUENCE [LARGE SCALE GENOMIC DNA]</scope>
    <source>
        <strain evidence="1 2">DSM 20117</strain>
    </source>
</reference>
<gene>
    <name evidence="1" type="ORF">SAMN04489742_4374</name>
</gene>
<organism evidence="1 2">
    <name type="scientific">Crystallibacter crystallopoietes</name>
    <dbReference type="NCBI Taxonomy" id="37928"/>
    <lineage>
        <taxon>Bacteria</taxon>
        <taxon>Bacillati</taxon>
        <taxon>Actinomycetota</taxon>
        <taxon>Actinomycetes</taxon>
        <taxon>Micrococcales</taxon>
        <taxon>Micrococcaceae</taxon>
        <taxon>Crystallibacter</taxon>
    </lineage>
</organism>
<proteinExistence type="predicted"/>
<sequence length="405" mass="44144">MNKQTIHVSRPEDILGYVPHALEFQPRQSLVLLSLNGKRLGATLRVDLPKDGGEEELARFADAATAYLRKDSRADSSLLVLYTDALERCVQFPPYETLLDLLLTSLDGAGMPVRDGWVVGPEYFRCLHCKGPGYCPAGGHPVERIAESTINSEMIFRGSSVAPSVSQAVALRRSETAVAKSAASMFSESSEILRMFEGRWHAPEVFRRTLLCWDTAIRSAPGPERIPFLLASLTSFHVRDAVIVLICRGLDAAYGGAVSSGVLTGTEPTGIDVPPAGPFPCATWKPGMTLDAYRRIFDAVLLGDSPQAPHWARVDRAADLLVALYGGSEGPSKAAAGTLLAWIEWARGRGSMAHEALEMVLQEFPDYGLARLLNDFVATGTLPVWATDRDSSWSGQRNELPDRHR</sequence>
<dbReference type="InterPro" id="IPR025447">
    <property type="entry name" value="DUF4192"/>
</dbReference>
<evidence type="ECO:0000313" key="2">
    <source>
        <dbReference type="Proteomes" id="UP000181917"/>
    </source>
</evidence>
<keyword evidence="2" id="KW-1185">Reference proteome</keyword>
<dbReference type="AlphaFoldDB" id="A0A1H1GW99"/>
<evidence type="ECO:0000313" key="1">
    <source>
        <dbReference type="EMBL" id="SDR17447.1"/>
    </source>
</evidence>
<dbReference type="OrthoDB" id="4954868at2"/>
<dbReference type="Proteomes" id="UP000181917">
    <property type="component" value="Unassembled WGS sequence"/>
</dbReference>
<dbReference type="Pfam" id="PF13830">
    <property type="entry name" value="DUF4192"/>
    <property type="match status" value="2"/>
</dbReference>